<keyword evidence="2" id="KW-1185">Reference proteome</keyword>
<gene>
    <name evidence="1" type="ORF">BDV96DRAFT_111281</name>
</gene>
<name>A0A6A5Z497_9PLEO</name>
<protein>
    <submittedName>
        <fullName evidence="1">Uncharacterized protein</fullName>
    </submittedName>
</protein>
<sequence>MHLDICAIYQTCLAVNLIPILSPRRDPSPPTLNVSCSSTNNSLIHPSIFCSPAPPVRHTSTRQLSAKSFRPSDIMIPVSFCPLNRSRRSVVLAHAISPPETARETHAIRALNGTDPESRCSDWMTLVTVQSTMS</sequence>
<accession>A0A6A5Z497</accession>
<proteinExistence type="predicted"/>
<dbReference type="EMBL" id="ML977326">
    <property type="protein sequence ID" value="KAF2114195.1"/>
    <property type="molecule type" value="Genomic_DNA"/>
</dbReference>
<organism evidence="1 2">
    <name type="scientific">Lophiotrema nucula</name>
    <dbReference type="NCBI Taxonomy" id="690887"/>
    <lineage>
        <taxon>Eukaryota</taxon>
        <taxon>Fungi</taxon>
        <taxon>Dikarya</taxon>
        <taxon>Ascomycota</taxon>
        <taxon>Pezizomycotina</taxon>
        <taxon>Dothideomycetes</taxon>
        <taxon>Pleosporomycetidae</taxon>
        <taxon>Pleosporales</taxon>
        <taxon>Lophiotremataceae</taxon>
        <taxon>Lophiotrema</taxon>
    </lineage>
</organism>
<reference evidence="1" key="1">
    <citation type="journal article" date="2020" name="Stud. Mycol.">
        <title>101 Dothideomycetes genomes: a test case for predicting lifestyles and emergence of pathogens.</title>
        <authorList>
            <person name="Haridas S."/>
            <person name="Albert R."/>
            <person name="Binder M."/>
            <person name="Bloem J."/>
            <person name="Labutti K."/>
            <person name="Salamov A."/>
            <person name="Andreopoulos B."/>
            <person name="Baker S."/>
            <person name="Barry K."/>
            <person name="Bills G."/>
            <person name="Bluhm B."/>
            <person name="Cannon C."/>
            <person name="Castanera R."/>
            <person name="Culley D."/>
            <person name="Daum C."/>
            <person name="Ezra D."/>
            <person name="Gonzalez J."/>
            <person name="Henrissat B."/>
            <person name="Kuo A."/>
            <person name="Liang C."/>
            <person name="Lipzen A."/>
            <person name="Lutzoni F."/>
            <person name="Magnuson J."/>
            <person name="Mondo S."/>
            <person name="Nolan M."/>
            <person name="Ohm R."/>
            <person name="Pangilinan J."/>
            <person name="Park H.-J."/>
            <person name="Ramirez L."/>
            <person name="Alfaro M."/>
            <person name="Sun H."/>
            <person name="Tritt A."/>
            <person name="Yoshinaga Y."/>
            <person name="Zwiers L.-H."/>
            <person name="Turgeon B."/>
            <person name="Goodwin S."/>
            <person name="Spatafora J."/>
            <person name="Crous P."/>
            <person name="Grigoriev I."/>
        </authorList>
    </citation>
    <scope>NUCLEOTIDE SEQUENCE</scope>
    <source>
        <strain evidence="1">CBS 627.86</strain>
    </source>
</reference>
<evidence type="ECO:0000313" key="2">
    <source>
        <dbReference type="Proteomes" id="UP000799770"/>
    </source>
</evidence>
<dbReference type="AlphaFoldDB" id="A0A6A5Z497"/>
<dbReference type="Proteomes" id="UP000799770">
    <property type="component" value="Unassembled WGS sequence"/>
</dbReference>
<evidence type="ECO:0000313" key="1">
    <source>
        <dbReference type="EMBL" id="KAF2114195.1"/>
    </source>
</evidence>